<dbReference type="Proteomes" id="UP000321922">
    <property type="component" value="Unassembled WGS sequence"/>
</dbReference>
<dbReference type="GO" id="GO:0016020">
    <property type="term" value="C:membrane"/>
    <property type="evidence" value="ECO:0007669"/>
    <property type="project" value="UniProtKB-SubCell"/>
</dbReference>
<dbReference type="PANTHER" id="PTHR30332">
    <property type="entry name" value="PROBABLE GENERAL SECRETION PATHWAY PROTEIN D"/>
    <property type="match status" value="1"/>
</dbReference>
<dbReference type="AlphaFoldDB" id="A0A511QIT0"/>
<accession>A0A511QIT0</accession>
<keyword evidence="6" id="KW-1185">Reference proteome</keyword>
<dbReference type="GO" id="GO:0015627">
    <property type="term" value="C:type II protein secretion system complex"/>
    <property type="evidence" value="ECO:0007669"/>
    <property type="project" value="TreeGrafter"/>
</dbReference>
<dbReference type="GO" id="GO:0009306">
    <property type="term" value="P:protein secretion"/>
    <property type="evidence" value="ECO:0007669"/>
    <property type="project" value="TreeGrafter"/>
</dbReference>
<evidence type="ECO:0000313" key="5">
    <source>
        <dbReference type="EMBL" id="GEM77230.1"/>
    </source>
</evidence>
<comment type="subcellular location">
    <subcellularLocation>
        <location evidence="1">Membrane</location>
    </subcellularLocation>
</comment>
<gene>
    <name evidence="5" type="ORF">VSA01S_33420</name>
</gene>
<dbReference type="EMBL" id="BJXJ01000044">
    <property type="protein sequence ID" value="GEM77230.1"/>
    <property type="molecule type" value="Genomic_DNA"/>
</dbReference>
<keyword evidence="3" id="KW-0472">Membrane</keyword>
<proteinExistence type="predicted"/>
<keyword evidence="2 4" id="KW-0732">Signal</keyword>
<dbReference type="PANTHER" id="PTHR30332:SF24">
    <property type="entry name" value="SECRETIN GSPD-RELATED"/>
    <property type="match status" value="1"/>
</dbReference>
<dbReference type="RefSeq" id="WP_039981872.1">
    <property type="nucleotide sequence ID" value="NZ_BAOJ01000081.1"/>
</dbReference>
<feature type="signal peptide" evidence="4">
    <location>
        <begin position="1"/>
        <end position="23"/>
    </location>
</feature>
<dbReference type="InterPro" id="IPR050810">
    <property type="entry name" value="Bact_Secretion_Sys_Channel"/>
</dbReference>
<reference evidence="5 6" key="1">
    <citation type="submission" date="2019-07" db="EMBL/GenBank/DDBJ databases">
        <title>Whole genome shotgun sequence of Vibrio sagamiensis NBRC 104589.</title>
        <authorList>
            <person name="Hosoyama A."/>
            <person name="Uohara A."/>
            <person name="Ohji S."/>
            <person name="Ichikawa N."/>
        </authorList>
    </citation>
    <scope>NUCLEOTIDE SEQUENCE [LARGE SCALE GENOMIC DNA]</scope>
    <source>
        <strain evidence="5 6">NBRC 104589</strain>
    </source>
</reference>
<evidence type="ECO:0000256" key="4">
    <source>
        <dbReference type="SAM" id="SignalP"/>
    </source>
</evidence>
<organism evidence="5 6">
    <name type="scientific">Vibrio sagamiensis NBRC 104589</name>
    <dbReference type="NCBI Taxonomy" id="1219064"/>
    <lineage>
        <taxon>Bacteria</taxon>
        <taxon>Pseudomonadati</taxon>
        <taxon>Pseudomonadota</taxon>
        <taxon>Gammaproteobacteria</taxon>
        <taxon>Vibrionales</taxon>
        <taxon>Vibrionaceae</taxon>
        <taxon>Vibrio</taxon>
    </lineage>
</organism>
<comment type="caution">
    <text evidence="5">The sequence shown here is derived from an EMBL/GenBank/DDBJ whole genome shotgun (WGS) entry which is preliminary data.</text>
</comment>
<name>A0A511QIT0_9VIBR</name>
<evidence type="ECO:0008006" key="7">
    <source>
        <dbReference type="Google" id="ProtNLM"/>
    </source>
</evidence>
<evidence type="ECO:0000256" key="3">
    <source>
        <dbReference type="ARBA" id="ARBA00023136"/>
    </source>
</evidence>
<sequence>MHLPFFLSALLCLLMLGCTSAEFQDNLSHNQAVSDTIAEHTQQAKRPKVSYIDKPPVTIQPMEEAVNLAWLHERITVNVAERPLSVVLEEIMHGTGVPIYFGEMVKPNKLVTLNFSNERGQVLNLLSRETGYGIEVKNARLEVTRTITRVFTLNIPTGAVTGQLGSQGQSSGESDVRIEGQYLNVSFDNVQITQEVASTIAAMLTGDETKDSMVTVSPNTTTLIVKTTPDRMQEVTRIVDHYQAELSKQVLLDIQVLEFRSNLGTERGIDWKVVKDTGKGLVQFFVPGTTTLSQGAGYGMAFKGSDDWSGTESFIKVLEKQGSVSTQTPVTALVLNNQPAKITQELIEPYIDEITSENSEGVVSGGFTRASETEGVDVMVSAKVQRDDVWLRLSGQLKKIVGRENREVFGNEANFLKVQKSEINFVNKLRYGQTVVIASVKQTSRTAEQTKNFFSSLLGGTGSSNDTVETLVLLTPRKAQ</sequence>
<evidence type="ECO:0000313" key="6">
    <source>
        <dbReference type="Proteomes" id="UP000321922"/>
    </source>
</evidence>
<evidence type="ECO:0000256" key="2">
    <source>
        <dbReference type="ARBA" id="ARBA00022729"/>
    </source>
</evidence>
<protein>
    <recommendedName>
        <fullName evidence="7">Type II and III secretion system protein</fullName>
    </recommendedName>
</protein>
<evidence type="ECO:0000256" key="1">
    <source>
        <dbReference type="ARBA" id="ARBA00004370"/>
    </source>
</evidence>
<dbReference type="OrthoDB" id="5857380at2"/>
<feature type="chain" id="PRO_5021802791" description="Type II and III secretion system protein" evidence="4">
    <location>
        <begin position="24"/>
        <end position="480"/>
    </location>
</feature>